<feature type="domain" description="NolW-like" evidence="14">
    <location>
        <begin position="295"/>
        <end position="404"/>
    </location>
</feature>
<feature type="region of interest" description="Disordered" evidence="11">
    <location>
        <begin position="687"/>
        <end position="757"/>
    </location>
</feature>
<feature type="domain" description="Type II/III secretion system secretin-like" evidence="13">
    <location>
        <begin position="491"/>
        <end position="657"/>
    </location>
</feature>
<dbReference type="InterPro" id="IPR004846">
    <property type="entry name" value="T2SS/T3SS_dom"/>
</dbReference>
<evidence type="ECO:0000256" key="12">
    <source>
        <dbReference type="SAM" id="SignalP"/>
    </source>
</evidence>
<accession>A0ABT8RYP6</accession>
<feature type="domain" description="NolW-like" evidence="14">
    <location>
        <begin position="207"/>
        <end position="283"/>
    </location>
</feature>
<evidence type="ECO:0000256" key="8">
    <source>
        <dbReference type="ARBA" id="ARBA00023136"/>
    </source>
</evidence>
<evidence type="ECO:0000256" key="4">
    <source>
        <dbReference type="ARBA" id="ARBA00022452"/>
    </source>
</evidence>
<evidence type="ECO:0000259" key="15">
    <source>
        <dbReference type="Pfam" id="PF21305"/>
    </source>
</evidence>
<evidence type="ECO:0000256" key="9">
    <source>
        <dbReference type="ARBA" id="ARBA00023237"/>
    </source>
</evidence>
<keyword evidence="5" id="KW-0812">Transmembrane</keyword>
<name>A0ABT8RYP6_9BURK</name>
<dbReference type="RefSeq" id="WP_301802943.1">
    <property type="nucleotide sequence ID" value="NZ_JAUJZH010000001.1"/>
</dbReference>
<feature type="compositionally biased region" description="Gly residues" evidence="11">
    <location>
        <begin position="322"/>
        <end position="331"/>
    </location>
</feature>
<dbReference type="Pfam" id="PF00263">
    <property type="entry name" value="Secretin"/>
    <property type="match status" value="1"/>
</dbReference>
<keyword evidence="8" id="KW-0472">Membrane</keyword>
<feature type="domain" description="GspD-like N0" evidence="15">
    <location>
        <begin position="44"/>
        <end position="113"/>
    </location>
</feature>
<evidence type="ECO:0000256" key="2">
    <source>
        <dbReference type="ARBA" id="ARBA00006980"/>
    </source>
</evidence>
<evidence type="ECO:0000313" key="16">
    <source>
        <dbReference type="EMBL" id="MDO1531034.1"/>
    </source>
</evidence>
<evidence type="ECO:0000256" key="5">
    <source>
        <dbReference type="ARBA" id="ARBA00022692"/>
    </source>
</evidence>
<dbReference type="PRINTS" id="PR01032">
    <property type="entry name" value="PHAGEIV"/>
</dbReference>
<keyword evidence="9" id="KW-0998">Cell outer membrane</keyword>
<keyword evidence="6 12" id="KW-0732">Signal</keyword>
<feature type="domain" description="NolW-like" evidence="14">
    <location>
        <begin position="143"/>
        <end position="202"/>
    </location>
</feature>
<dbReference type="PANTHER" id="PTHR30332:SF24">
    <property type="entry name" value="SECRETIN GSPD-RELATED"/>
    <property type="match status" value="1"/>
</dbReference>
<evidence type="ECO:0000259" key="13">
    <source>
        <dbReference type="Pfam" id="PF00263"/>
    </source>
</evidence>
<comment type="similarity">
    <text evidence="2">Belongs to the bacterial secretin family. GSP D subfamily.</text>
</comment>
<feature type="region of interest" description="Disordered" evidence="11">
    <location>
        <begin position="322"/>
        <end position="373"/>
    </location>
</feature>
<reference evidence="16" key="1">
    <citation type="submission" date="2023-06" db="EMBL/GenBank/DDBJ databases">
        <authorList>
            <person name="Jiang Y."/>
            <person name="Liu Q."/>
        </authorList>
    </citation>
    <scope>NUCLEOTIDE SEQUENCE</scope>
    <source>
        <strain evidence="16">CGMCC 1.12090</strain>
    </source>
</reference>
<dbReference type="PRINTS" id="PR00811">
    <property type="entry name" value="BCTERIALGSPD"/>
</dbReference>
<dbReference type="NCBIfam" id="TIGR02517">
    <property type="entry name" value="type_II_gspD"/>
    <property type="match status" value="1"/>
</dbReference>
<protein>
    <submittedName>
        <fullName evidence="16">Type II secretion system secretin GspD</fullName>
    </submittedName>
</protein>
<comment type="subcellular location">
    <subcellularLocation>
        <location evidence="1 10">Cell outer membrane</location>
    </subcellularLocation>
</comment>
<feature type="signal peptide" evidence="12">
    <location>
        <begin position="1"/>
        <end position="32"/>
    </location>
</feature>
<keyword evidence="3 10" id="KW-0813">Transport</keyword>
<dbReference type="InterPro" id="IPR005644">
    <property type="entry name" value="NolW-like"/>
</dbReference>
<evidence type="ECO:0000256" key="10">
    <source>
        <dbReference type="RuleBase" id="RU004004"/>
    </source>
</evidence>
<evidence type="ECO:0000313" key="17">
    <source>
        <dbReference type="Proteomes" id="UP001169027"/>
    </source>
</evidence>
<evidence type="ECO:0000256" key="7">
    <source>
        <dbReference type="ARBA" id="ARBA00022927"/>
    </source>
</evidence>
<feature type="compositionally biased region" description="Polar residues" evidence="11">
    <location>
        <begin position="342"/>
        <end position="373"/>
    </location>
</feature>
<feature type="chain" id="PRO_5046549035" evidence="12">
    <location>
        <begin position="33"/>
        <end position="757"/>
    </location>
</feature>
<proteinExistence type="inferred from homology"/>
<dbReference type="EMBL" id="JAUKVY010000001">
    <property type="protein sequence ID" value="MDO1531034.1"/>
    <property type="molecule type" value="Genomic_DNA"/>
</dbReference>
<gene>
    <name evidence="16" type="primary">gspD</name>
    <name evidence="16" type="ORF">Q2T77_01940</name>
</gene>
<dbReference type="Proteomes" id="UP001169027">
    <property type="component" value="Unassembled WGS sequence"/>
</dbReference>
<dbReference type="Gene3D" id="3.30.1370.120">
    <property type="match status" value="3"/>
</dbReference>
<dbReference type="InterPro" id="IPR001775">
    <property type="entry name" value="GspD/PilQ"/>
</dbReference>
<keyword evidence="7" id="KW-0653">Protein transport</keyword>
<keyword evidence="4" id="KW-1134">Transmembrane beta strand</keyword>
<evidence type="ECO:0000256" key="3">
    <source>
        <dbReference type="ARBA" id="ARBA00022448"/>
    </source>
</evidence>
<dbReference type="InterPro" id="IPR049371">
    <property type="entry name" value="GspD-like_N0"/>
</dbReference>
<organism evidence="16 17">
    <name type="scientific">Variovorax ginsengisoli</name>
    <dbReference type="NCBI Taxonomy" id="363844"/>
    <lineage>
        <taxon>Bacteria</taxon>
        <taxon>Pseudomonadati</taxon>
        <taxon>Pseudomonadota</taxon>
        <taxon>Betaproteobacteria</taxon>
        <taxon>Burkholderiales</taxon>
        <taxon>Comamonadaceae</taxon>
        <taxon>Variovorax</taxon>
    </lineage>
</organism>
<dbReference type="InterPro" id="IPR038591">
    <property type="entry name" value="NolW-like_sf"/>
</dbReference>
<evidence type="ECO:0000256" key="11">
    <source>
        <dbReference type="SAM" id="MobiDB-lite"/>
    </source>
</evidence>
<evidence type="ECO:0000256" key="6">
    <source>
        <dbReference type="ARBA" id="ARBA00022729"/>
    </source>
</evidence>
<comment type="caution">
    <text evidence="16">The sequence shown here is derived from an EMBL/GenBank/DDBJ whole genome shotgun (WGS) entry which is preliminary data.</text>
</comment>
<sequence length="757" mass="79249">MTKPKSSSGVRLGTLALAAQMLIAACIPSAFAQDVLRRGEPITLNFSNAEIESVARTMAVVTGRDVVVDPRVKGTITLQTDRAIEPAAAFNQFAAALRLQGFAIVQADGLYKVVPEADAKLQSSTVTTSTPAGSSLSGNQIITQVFKLNYESANNLLPVLRPLIAPNNTINVNPGNNSLVITDYAENMRRLARIVAALDVPNAADIEVIQLKNSVATDMVPLVTRLIEGGSTTPGAGAPGQVDSSFRTTLLAEPRGNAIILRAANPARAQLVRTLIDKLDRPAIDTGNGAAGNVYVVYLKNADAVRLAATLRAAISAEARGGTGATGGSLQGGASQVAPQLGASQQNAGASTAATAPVNNANQPSTGGQIQADPSTNSLIITASEPQYRQIRAVIDKLDGRRAQVMIEALIVEVTANKAAQFGVQWQSAVGNNGVIGTNSSLSGANILTLTAALVAKTPAALTTLGTGLNIGIGRKYNGDYVLNAIANFFASDADANLLSTPNLLTLDNEEAKIVIGQNVPFVTGQFTNTGAANGSVNPFTTIERKDVGLTLRVRPQINENGTVKMVVFQETSTVQAGTENAPNGPTTNKRSIESSVLVEDGGLVMLGGLLSDDYSNNVDKVPLAGDIPVLGNLFKSEKRARTKVNLMMFLRPMVMRDGVATTNVANDRYDAMRVLQQRVQPDDNVMLNNVTSAPPLPPLATTPVPAQQQDRTEATTRLEGATLIPLPTPPSQRLAPSPLKGALPPTADPSSRRELP</sequence>
<dbReference type="PROSITE" id="PS51257">
    <property type="entry name" value="PROKAR_LIPOPROTEIN"/>
    <property type="match status" value="1"/>
</dbReference>
<dbReference type="InterPro" id="IPR013356">
    <property type="entry name" value="T2SS_GspD"/>
</dbReference>
<keyword evidence="17" id="KW-1185">Reference proteome</keyword>
<evidence type="ECO:0000256" key="1">
    <source>
        <dbReference type="ARBA" id="ARBA00004442"/>
    </source>
</evidence>
<dbReference type="InterPro" id="IPR050810">
    <property type="entry name" value="Bact_Secretion_Sys_Channel"/>
</dbReference>
<dbReference type="Pfam" id="PF03958">
    <property type="entry name" value="Secretin_N"/>
    <property type="match status" value="3"/>
</dbReference>
<dbReference type="Pfam" id="PF21305">
    <property type="entry name" value="type_II_gspD_N0"/>
    <property type="match status" value="1"/>
</dbReference>
<dbReference type="PANTHER" id="PTHR30332">
    <property type="entry name" value="PROBABLE GENERAL SECRETION PATHWAY PROTEIN D"/>
    <property type="match status" value="1"/>
</dbReference>
<evidence type="ECO:0000259" key="14">
    <source>
        <dbReference type="Pfam" id="PF03958"/>
    </source>
</evidence>